<evidence type="ECO:0000313" key="4">
    <source>
        <dbReference type="Proteomes" id="UP000092555"/>
    </source>
</evidence>
<dbReference type="GO" id="GO:0097255">
    <property type="term" value="C:R2TP complex"/>
    <property type="evidence" value="ECO:0007669"/>
    <property type="project" value="TreeGrafter"/>
</dbReference>
<feature type="domain" description="PIH1 N-terminal" evidence="2">
    <location>
        <begin position="13"/>
        <end position="154"/>
    </location>
</feature>
<dbReference type="InterPro" id="IPR012981">
    <property type="entry name" value="PIH1_N"/>
</dbReference>
<name>A0A1A0HGR5_9ASCO</name>
<reference evidence="3 4" key="1">
    <citation type="submission" date="2016-05" db="EMBL/GenBank/DDBJ databases">
        <title>Comparative genomics of biotechnologically important yeasts.</title>
        <authorList>
            <consortium name="DOE Joint Genome Institute"/>
            <person name="Riley R."/>
            <person name="Haridas S."/>
            <person name="Wolfe K.H."/>
            <person name="Lopes M.R."/>
            <person name="Hittinger C.T."/>
            <person name="Goker M."/>
            <person name="Salamov A."/>
            <person name="Wisecaver J."/>
            <person name="Long T.M."/>
            <person name="Aerts A.L."/>
            <person name="Barry K."/>
            <person name="Choi C."/>
            <person name="Clum A."/>
            <person name="Coughlan A.Y."/>
            <person name="Deshpande S."/>
            <person name="Douglass A.P."/>
            <person name="Hanson S.J."/>
            <person name="Klenk H.-P."/>
            <person name="LaButti K."/>
            <person name="Lapidus A."/>
            <person name="Lindquist E."/>
            <person name="Lipzen A."/>
            <person name="Meier-kolthoff J.P."/>
            <person name="Ohm R.A."/>
            <person name="Otillar R.P."/>
            <person name="Pangilinan J."/>
            <person name="Peng Y."/>
            <person name="Rokas A."/>
            <person name="Rosa C.A."/>
            <person name="Scheuner C."/>
            <person name="Sibirny A.A."/>
            <person name="Slot J.C."/>
            <person name="Stielow J.B."/>
            <person name="Sun H."/>
            <person name="Kurtzman C.P."/>
            <person name="Blackwell M."/>
            <person name="Grigoriev I.V."/>
            <person name="Jeffries T.W."/>
        </authorList>
    </citation>
    <scope>NUCLEOTIDE SEQUENCE [LARGE SCALE GENOMIC DNA]</scope>
    <source>
        <strain evidence="3 4">NRRL YB-4993</strain>
    </source>
</reference>
<evidence type="ECO:0000256" key="1">
    <source>
        <dbReference type="ARBA" id="ARBA00008511"/>
    </source>
</evidence>
<dbReference type="PANTHER" id="PTHR22997:SF0">
    <property type="entry name" value="PIH1 DOMAIN-CONTAINING PROTEIN 1"/>
    <property type="match status" value="1"/>
</dbReference>
<dbReference type="GO" id="GO:1990904">
    <property type="term" value="C:ribonucleoprotein complex"/>
    <property type="evidence" value="ECO:0007669"/>
    <property type="project" value="TreeGrafter"/>
</dbReference>
<comment type="similarity">
    <text evidence="1">Belongs to the PIH1 family.</text>
</comment>
<dbReference type="PANTHER" id="PTHR22997">
    <property type="entry name" value="PIH1 DOMAIN-CONTAINING PROTEIN 1"/>
    <property type="match status" value="1"/>
</dbReference>
<comment type="caution">
    <text evidence="3">The sequence shown here is derived from an EMBL/GenBank/DDBJ whole genome shotgun (WGS) entry which is preliminary data.</text>
</comment>
<dbReference type="GeneID" id="30032349"/>
<keyword evidence="4" id="KW-1185">Reference proteome</keyword>
<dbReference type="STRING" id="869754.A0A1A0HGR5"/>
<protein>
    <recommendedName>
        <fullName evidence="2">PIH1 N-terminal domain-containing protein</fullName>
    </recommendedName>
</protein>
<organism evidence="3 4">
    <name type="scientific">Metschnikowia bicuspidata var. bicuspidata NRRL YB-4993</name>
    <dbReference type="NCBI Taxonomy" id="869754"/>
    <lineage>
        <taxon>Eukaryota</taxon>
        <taxon>Fungi</taxon>
        <taxon>Dikarya</taxon>
        <taxon>Ascomycota</taxon>
        <taxon>Saccharomycotina</taxon>
        <taxon>Pichiomycetes</taxon>
        <taxon>Metschnikowiaceae</taxon>
        <taxon>Metschnikowia</taxon>
    </lineage>
</organism>
<dbReference type="Proteomes" id="UP000092555">
    <property type="component" value="Unassembled WGS sequence"/>
</dbReference>
<dbReference type="RefSeq" id="XP_018713553.1">
    <property type="nucleotide sequence ID" value="XM_018859374.1"/>
</dbReference>
<dbReference type="AlphaFoldDB" id="A0A1A0HGR5"/>
<dbReference type="OrthoDB" id="5135119at2759"/>
<evidence type="ECO:0000259" key="2">
    <source>
        <dbReference type="Pfam" id="PF08190"/>
    </source>
</evidence>
<dbReference type="GO" id="GO:0000492">
    <property type="term" value="P:box C/D snoRNP assembly"/>
    <property type="evidence" value="ECO:0007669"/>
    <property type="project" value="TreeGrafter"/>
</dbReference>
<dbReference type="EMBL" id="LXTC01000001">
    <property type="protein sequence ID" value="OBA23072.1"/>
    <property type="molecule type" value="Genomic_DNA"/>
</dbReference>
<gene>
    <name evidence="3" type="ORF">METBIDRAFT_9388</name>
</gene>
<proteinExistence type="inferred from homology"/>
<dbReference type="GO" id="GO:0005737">
    <property type="term" value="C:cytoplasm"/>
    <property type="evidence" value="ECO:0007669"/>
    <property type="project" value="TreeGrafter"/>
</dbReference>
<evidence type="ECO:0000313" key="3">
    <source>
        <dbReference type="EMBL" id="OBA23072.1"/>
    </source>
</evidence>
<accession>A0A1A0HGR5</accession>
<dbReference type="GO" id="GO:0006364">
    <property type="term" value="P:rRNA processing"/>
    <property type="evidence" value="ECO:0007669"/>
    <property type="project" value="TreeGrafter"/>
</dbReference>
<dbReference type="Pfam" id="PF08190">
    <property type="entry name" value="PIH1"/>
    <property type="match status" value="1"/>
</dbReference>
<dbReference type="InterPro" id="IPR050734">
    <property type="entry name" value="PIH1/Kintoun_subfamily"/>
</dbReference>
<sequence>MAAIFEHTEAIRLSPQPGFVVKTKIVDGKGDHIYLTKVFINICHEPRVPKPSLDFQPEVVFPLIVRNEWEIPIIVSLEKRAVDKKGVPSFVYDCCINSECFQWVQVSRDLRLILVEWALESVEMMHELVLEREYALPKMLCKGELSETEITEEDLKNGLQKKLLELKQNETAGLIEELEVRPWGDGEEEGEQETLPDLTNIDGKRQKPLIEEIGQMSLDGEPKESHIFASQVSQSLNKDTHCSSSSERSVSEVLRYKFTFKRELRGNQCFVLFESRQLTKNLEVSYLKDPAGTGTVITLRNTDSLRVLESLNYLEIPMPQGYKPYQSFLLEKHGQLYIFCASEK</sequence>